<dbReference type="CDD" id="cd01555">
    <property type="entry name" value="UdpNAET"/>
    <property type="match status" value="1"/>
</dbReference>
<keyword evidence="8 12" id="KW-0131">Cell cycle</keyword>
<dbReference type="SUPFAM" id="SSF55205">
    <property type="entry name" value="EPT/RTPC-like"/>
    <property type="match status" value="1"/>
</dbReference>
<gene>
    <name evidence="12 14" type="primary">murA</name>
    <name evidence="14" type="ORF">ENF30_00985</name>
</gene>
<evidence type="ECO:0000256" key="10">
    <source>
        <dbReference type="ARBA" id="ARBA00038367"/>
    </source>
</evidence>
<evidence type="ECO:0000256" key="11">
    <source>
        <dbReference type="ARBA" id="ARBA00047527"/>
    </source>
</evidence>
<keyword evidence="7 12" id="KW-0573">Peptidoglycan synthesis</keyword>
<evidence type="ECO:0000256" key="5">
    <source>
        <dbReference type="ARBA" id="ARBA00022679"/>
    </source>
</evidence>
<keyword evidence="4 12" id="KW-0132">Cell division</keyword>
<dbReference type="InterPro" id="IPR005750">
    <property type="entry name" value="UDP_GlcNAc_COvinyl_MurA"/>
</dbReference>
<keyword evidence="9 12" id="KW-0961">Cell wall biogenesis/degradation</keyword>
<organism evidence="14">
    <name type="scientific">Desulfofervidus auxilii</name>
    <dbReference type="NCBI Taxonomy" id="1621989"/>
    <lineage>
        <taxon>Bacteria</taxon>
        <taxon>Pseudomonadati</taxon>
        <taxon>Thermodesulfobacteriota</taxon>
        <taxon>Candidatus Desulfofervidia</taxon>
        <taxon>Candidatus Desulfofervidales</taxon>
        <taxon>Candidatus Desulfofervidaceae</taxon>
        <taxon>Candidatus Desulfofervidus</taxon>
    </lineage>
</organism>
<dbReference type="UniPathway" id="UPA00219"/>
<evidence type="ECO:0000256" key="6">
    <source>
        <dbReference type="ARBA" id="ARBA00022960"/>
    </source>
</evidence>
<feature type="binding site" evidence="12">
    <location>
        <begin position="22"/>
        <end position="23"/>
    </location>
    <ligand>
        <name>phosphoenolpyruvate</name>
        <dbReference type="ChEBI" id="CHEBI:58702"/>
    </ligand>
</feature>
<dbReference type="InterPro" id="IPR013792">
    <property type="entry name" value="RNA3'P_cycl/enolpyr_Trfase_a/b"/>
</dbReference>
<dbReference type="InterPro" id="IPR036968">
    <property type="entry name" value="Enolpyruvate_Tfrase_sf"/>
</dbReference>
<dbReference type="Proteomes" id="UP000885706">
    <property type="component" value="Unassembled WGS sequence"/>
</dbReference>
<dbReference type="GO" id="GO:0009252">
    <property type="term" value="P:peptidoglycan biosynthetic process"/>
    <property type="evidence" value="ECO:0007669"/>
    <property type="project" value="UniProtKB-UniRule"/>
</dbReference>
<dbReference type="GO" id="GO:0071555">
    <property type="term" value="P:cell wall organization"/>
    <property type="evidence" value="ECO:0007669"/>
    <property type="project" value="UniProtKB-KW"/>
</dbReference>
<evidence type="ECO:0000259" key="13">
    <source>
        <dbReference type="Pfam" id="PF00275"/>
    </source>
</evidence>
<feature type="modified residue" description="2-(S-cysteinyl)pyruvic acid O-phosphothioketal" evidence="12">
    <location>
        <position position="115"/>
    </location>
</feature>
<evidence type="ECO:0000256" key="7">
    <source>
        <dbReference type="ARBA" id="ARBA00022984"/>
    </source>
</evidence>
<evidence type="ECO:0000256" key="1">
    <source>
        <dbReference type="ARBA" id="ARBA00004496"/>
    </source>
</evidence>
<name>A0A7V0I9R9_DESA2</name>
<dbReference type="PANTHER" id="PTHR43783:SF1">
    <property type="entry name" value="UDP-N-ACETYLGLUCOSAMINE 1-CARBOXYVINYLTRANSFERASE"/>
    <property type="match status" value="1"/>
</dbReference>
<comment type="caution">
    <text evidence="14">The sequence shown here is derived from an EMBL/GenBank/DDBJ whole genome shotgun (WGS) entry which is preliminary data.</text>
</comment>
<dbReference type="GO" id="GO:0019277">
    <property type="term" value="P:UDP-N-acetylgalactosamine biosynthetic process"/>
    <property type="evidence" value="ECO:0007669"/>
    <property type="project" value="InterPro"/>
</dbReference>
<feature type="binding site" evidence="12">
    <location>
        <position position="325"/>
    </location>
    <ligand>
        <name>UDP-N-acetyl-alpha-D-glucosamine</name>
        <dbReference type="ChEBI" id="CHEBI:57705"/>
    </ligand>
</feature>
<dbReference type="InterPro" id="IPR050068">
    <property type="entry name" value="MurA_subfamily"/>
</dbReference>
<comment type="function">
    <text evidence="12">Cell wall formation. Adds enolpyruvyl to UDP-N-acetylglucosamine.</text>
</comment>
<dbReference type="AlphaFoldDB" id="A0A7V0I9R9"/>
<evidence type="ECO:0000256" key="8">
    <source>
        <dbReference type="ARBA" id="ARBA00023306"/>
    </source>
</evidence>
<dbReference type="HAMAP" id="MF_00111">
    <property type="entry name" value="MurA"/>
    <property type="match status" value="1"/>
</dbReference>
<evidence type="ECO:0000256" key="3">
    <source>
        <dbReference type="ARBA" id="ARBA00022490"/>
    </source>
</evidence>
<accession>A0A7V0I9R9</accession>
<dbReference type="GO" id="GO:0008760">
    <property type="term" value="F:UDP-N-acetylglucosamine 1-carboxyvinyltransferase activity"/>
    <property type="evidence" value="ECO:0007669"/>
    <property type="project" value="UniProtKB-UniRule"/>
</dbReference>
<dbReference type="GO" id="GO:0008360">
    <property type="term" value="P:regulation of cell shape"/>
    <property type="evidence" value="ECO:0007669"/>
    <property type="project" value="UniProtKB-KW"/>
</dbReference>
<feature type="domain" description="Enolpyruvate transferase" evidence="13">
    <location>
        <begin position="7"/>
        <end position="403"/>
    </location>
</feature>
<evidence type="ECO:0000256" key="4">
    <source>
        <dbReference type="ARBA" id="ARBA00022618"/>
    </source>
</evidence>
<feature type="binding site" evidence="12">
    <location>
        <position position="303"/>
    </location>
    <ligand>
        <name>UDP-N-acetyl-alpha-D-glucosamine</name>
        <dbReference type="ChEBI" id="CHEBI:57705"/>
    </ligand>
</feature>
<protein>
    <recommendedName>
        <fullName evidence="12">UDP-N-acetylglucosamine 1-carboxyvinyltransferase</fullName>
        <ecNumber evidence="12">2.5.1.7</ecNumber>
    </recommendedName>
    <alternativeName>
        <fullName evidence="12">Enoylpyruvate transferase</fullName>
    </alternativeName>
    <alternativeName>
        <fullName evidence="12">UDP-N-acetylglucosamine enolpyruvyl transferase</fullName>
        <shortName evidence="12">EPT</shortName>
    </alternativeName>
</protein>
<sequence length="416" mass="44555">MAKFIIRGGKPLNGEIAISGAKNAALPMLAASLLTKERIVYHNVPQLLDIFTIKKLLLKLGVNMSETDPLIVQAERITNHCAPYELVRTMRASILVLGPLLAREGKACVSLPGGCAIGARPVDLHLRGLSEMGADIVLEKGYIKAKAKYLKGTEIYLDIPTVTGTENLMMAATLAKGETVLKNAAREPEVVALAKMLKDMGAEIKGEGTDTIVIKGVEGLSGTICSIIPDRIEAGTYMVAVAITGGRARFKNCCLEHLGAVIKKLKEAGVKITKVSNGVEILAPKEIKSTDVTTLPYPGFPTDMQAQFMALMCLSNGVSVITERIFENRFMHVLELKRMGADIKIDGASAVVRGVPKLMGAPVVATDLRASASLVLAGLAAEGITEVDRIYHLDRGYEKMELKLKALGAEIERVAV</sequence>
<comment type="pathway">
    <text evidence="2 12">Cell wall biogenesis; peptidoglycan biosynthesis.</text>
</comment>
<evidence type="ECO:0000256" key="9">
    <source>
        <dbReference type="ARBA" id="ARBA00023316"/>
    </source>
</evidence>
<feature type="binding site" evidence="12">
    <location>
        <position position="91"/>
    </location>
    <ligand>
        <name>UDP-N-acetyl-alpha-D-glucosamine</name>
        <dbReference type="ChEBI" id="CHEBI:57705"/>
    </ligand>
</feature>
<dbReference type="NCBIfam" id="TIGR01072">
    <property type="entry name" value="murA"/>
    <property type="match status" value="1"/>
</dbReference>
<reference evidence="14" key="1">
    <citation type="journal article" date="2020" name="mSystems">
        <title>Genome- and Community-Level Interaction Insights into Carbon Utilization and Element Cycling Functions of Hydrothermarchaeota in Hydrothermal Sediment.</title>
        <authorList>
            <person name="Zhou Z."/>
            <person name="Liu Y."/>
            <person name="Xu W."/>
            <person name="Pan J."/>
            <person name="Luo Z.H."/>
            <person name="Li M."/>
        </authorList>
    </citation>
    <scope>NUCLEOTIDE SEQUENCE [LARGE SCALE GENOMIC DNA]</scope>
    <source>
        <strain evidence="14">HyVt-113</strain>
    </source>
</reference>
<comment type="similarity">
    <text evidence="10 12">Belongs to the EPSP synthase family. MurA subfamily.</text>
</comment>
<evidence type="ECO:0000256" key="2">
    <source>
        <dbReference type="ARBA" id="ARBA00004752"/>
    </source>
</evidence>
<proteinExistence type="inferred from homology"/>
<comment type="caution">
    <text evidence="12">Lacks conserved residue(s) required for the propagation of feature annotation.</text>
</comment>
<keyword evidence="12" id="KW-0670">Pyruvate</keyword>
<dbReference type="InterPro" id="IPR001986">
    <property type="entry name" value="Enolpyruvate_Tfrase_dom"/>
</dbReference>
<feature type="binding site" evidence="12">
    <location>
        <begin position="120"/>
        <end position="124"/>
    </location>
    <ligand>
        <name>UDP-N-acetyl-alpha-D-glucosamine</name>
        <dbReference type="ChEBI" id="CHEBI:57705"/>
    </ligand>
</feature>
<comment type="catalytic activity">
    <reaction evidence="11 12">
        <text>phosphoenolpyruvate + UDP-N-acetyl-alpha-D-glucosamine = UDP-N-acetyl-3-O-(1-carboxyvinyl)-alpha-D-glucosamine + phosphate</text>
        <dbReference type="Rhea" id="RHEA:18681"/>
        <dbReference type="ChEBI" id="CHEBI:43474"/>
        <dbReference type="ChEBI" id="CHEBI:57705"/>
        <dbReference type="ChEBI" id="CHEBI:58702"/>
        <dbReference type="ChEBI" id="CHEBI:68483"/>
        <dbReference type="EC" id="2.5.1.7"/>
    </reaction>
</comment>
<dbReference type="EMBL" id="DQWQ01000048">
    <property type="protein sequence ID" value="HDD35353.1"/>
    <property type="molecule type" value="Genomic_DNA"/>
</dbReference>
<keyword evidence="5 12" id="KW-0808">Transferase</keyword>
<dbReference type="GO" id="GO:0051301">
    <property type="term" value="P:cell division"/>
    <property type="evidence" value="ECO:0007669"/>
    <property type="project" value="UniProtKB-KW"/>
</dbReference>
<dbReference type="Gene3D" id="3.65.10.10">
    <property type="entry name" value="Enolpyruvate transferase domain"/>
    <property type="match status" value="2"/>
</dbReference>
<dbReference type="NCBIfam" id="NF006873">
    <property type="entry name" value="PRK09369.1"/>
    <property type="match status" value="1"/>
</dbReference>
<dbReference type="Pfam" id="PF00275">
    <property type="entry name" value="EPSP_synthase"/>
    <property type="match status" value="1"/>
</dbReference>
<dbReference type="EC" id="2.5.1.7" evidence="12"/>
<dbReference type="FunFam" id="3.65.10.10:FF:000001">
    <property type="entry name" value="UDP-N-acetylglucosamine 1-carboxyvinyltransferase"/>
    <property type="match status" value="1"/>
</dbReference>
<evidence type="ECO:0000313" key="14">
    <source>
        <dbReference type="EMBL" id="HDD35353.1"/>
    </source>
</evidence>
<keyword evidence="6 12" id="KW-0133">Cell shape</keyword>
<evidence type="ECO:0000256" key="12">
    <source>
        <dbReference type="HAMAP-Rule" id="MF_00111"/>
    </source>
</evidence>
<dbReference type="PANTHER" id="PTHR43783">
    <property type="entry name" value="UDP-N-ACETYLGLUCOSAMINE 1-CARBOXYVINYLTRANSFERASE"/>
    <property type="match status" value="1"/>
</dbReference>
<comment type="subcellular location">
    <subcellularLocation>
        <location evidence="1 12">Cytoplasm</location>
    </subcellularLocation>
</comment>
<dbReference type="GO" id="GO:0005737">
    <property type="term" value="C:cytoplasm"/>
    <property type="evidence" value="ECO:0007669"/>
    <property type="project" value="UniProtKB-SubCell"/>
</dbReference>
<feature type="active site" description="Proton donor" evidence="12">
    <location>
        <position position="115"/>
    </location>
</feature>
<keyword evidence="3 12" id="KW-0963">Cytoplasm</keyword>